<keyword evidence="2" id="KW-0732">Signal</keyword>
<evidence type="ECO:0000256" key="2">
    <source>
        <dbReference type="SAM" id="SignalP"/>
    </source>
</evidence>
<reference evidence="4 5" key="1">
    <citation type="journal article" date="2016" name="Nat. Commun.">
        <title>Thousands of microbial genomes shed light on interconnected biogeochemical processes in an aquifer system.</title>
        <authorList>
            <person name="Anantharaman K."/>
            <person name="Brown C.T."/>
            <person name="Hug L.A."/>
            <person name="Sharon I."/>
            <person name="Castelle C.J."/>
            <person name="Probst A.J."/>
            <person name="Thomas B.C."/>
            <person name="Singh A."/>
            <person name="Wilkins M.J."/>
            <person name="Karaoz U."/>
            <person name="Brodie E.L."/>
            <person name="Williams K.H."/>
            <person name="Hubbard S.S."/>
            <person name="Banfield J.F."/>
        </authorList>
    </citation>
    <scope>NUCLEOTIDE SEQUENCE [LARGE SCALE GENOMIC DNA]</scope>
</reference>
<accession>A0A1F5EKR0</accession>
<dbReference type="Proteomes" id="UP000185891">
    <property type="component" value="Unassembled WGS sequence"/>
</dbReference>
<keyword evidence="1" id="KW-0812">Transmembrane</keyword>
<protein>
    <recommendedName>
        <fullName evidence="3">Purple acid phosphatase N-terminal domain-containing protein</fullName>
    </recommendedName>
</protein>
<dbReference type="AlphaFoldDB" id="A0A1F5EKR0"/>
<dbReference type="InterPro" id="IPR015914">
    <property type="entry name" value="PAPs_N"/>
</dbReference>
<proteinExistence type="predicted"/>
<dbReference type="EMBL" id="MFAA01000045">
    <property type="protein sequence ID" value="OGD68009.1"/>
    <property type="molecule type" value="Genomic_DNA"/>
</dbReference>
<comment type="caution">
    <text evidence="4">The sequence shown here is derived from an EMBL/GenBank/DDBJ whole genome shotgun (WGS) entry which is preliminary data.</text>
</comment>
<dbReference type="SUPFAM" id="SSF49363">
    <property type="entry name" value="Purple acid phosphatase, N-terminal domain"/>
    <property type="match status" value="1"/>
</dbReference>
<dbReference type="GO" id="GO:0046872">
    <property type="term" value="F:metal ion binding"/>
    <property type="evidence" value="ECO:0007669"/>
    <property type="project" value="InterPro"/>
</dbReference>
<evidence type="ECO:0000313" key="4">
    <source>
        <dbReference type="EMBL" id="OGD68009.1"/>
    </source>
</evidence>
<dbReference type="Pfam" id="PF16656">
    <property type="entry name" value="Pur_ac_phosph_N"/>
    <property type="match status" value="1"/>
</dbReference>
<dbReference type="InterPro" id="IPR008963">
    <property type="entry name" value="Purple_acid_Pase-like_N"/>
</dbReference>
<organism evidence="4 5">
    <name type="scientific">Candidatus Campbellbacteria bacterium RIFCSPHIGHO2_12_FULL_35_10</name>
    <dbReference type="NCBI Taxonomy" id="1797578"/>
    <lineage>
        <taxon>Bacteria</taxon>
        <taxon>Candidatus Campbelliibacteriota</taxon>
    </lineage>
</organism>
<name>A0A1F5EKR0_9BACT</name>
<evidence type="ECO:0000256" key="1">
    <source>
        <dbReference type="SAM" id="Phobius"/>
    </source>
</evidence>
<gene>
    <name evidence="4" type="ORF">A3E89_00570</name>
</gene>
<keyword evidence="1" id="KW-1133">Transmembrane helix</keyword>
<evidence type="ECO:0000259" key="3">
    <source>
        <dbReference type="Pfam" id="PF16656"/>
    </source>
</evidence>
<evidence type="ECO:0000313" key="5">
    <source>
        <dbReference type="Proteomes" id="UP000185891"/>
    </source>
</evidence>
<sequence length="367" mass="40388">MKNFKIKLNIIFILFAFFSAENVFAQDSLFVEFQNNPLFSETNFVPSESVEKYIRVTNNSGNIQTIVVSTINSISCNANPCLSEAINLVIKKGENKLYDDTLKNFLKGDYINLGDLDNGASAQYDFIATFKPEKGNEYQSLSTGFDLLVGFLGGVFVDSGNTSVGVGGGGNGPPGLTIKDEVSILLNIDSVEIQWMTSFPATSQVIYREEGQSYSLDLSLPNYGYPYGTVENFSKTLNHSILLFGLESGKTYYYRVVSHASPATVGIEHNFKIPTETEIEREIGFFAYDSKIDENSLIKLADGGMIILPEDKSDDSTTTPVSLNTSTSNNSDNLALASGVFLGLSLWVWLLILLIILIIGYLFLRND</sequence>
<feature type="signal peptide" evidence="2">
    <location>
        <begin position="1"/>
        <end position="25"/>
    </location>
</feature>
<keyword evidence="1" id="KW-0472">Membrane</keyword>
<dbReference type="Gene3D" id="2.60.40.380">
    <property type="entry name" value="Purple acid phosphatase-like, N-terminal"/>
    <property type="match status" value="1"/>
</dbReference>
<feature type="domain" description="Purple acid phosphatase N-terminal" evidence="3">
    <location>
        <begin position="189"/>
        <end position="261"/>
    </location>
</feature>
<feature type="transmembrane region" description="Helical" evidence="1">
    <location>
        <begin position="334"/>
        <end position="364"/>
    </location>
</feature>
<feature type="chain" id="PRO_5009224794" description="Purple acid phosphatase N-terminal domain-containing protein" evidence="2">
    <location>
        <begin position="26"/>
        <end position="367"/>
    </location>
</feature>
<dbReference type="GO" id="GO:0003993">
    <property type="term" value="F:acid phosphatase activity"/>
    <property type="evidence" value="ECO:0007669"/>
    <property type="project" value="InterPro"/>
</dbReference>